<dbReference type="EMBL" id="FMDN01000034">
    <property type="protein sequence ID" value="SCG70377.1"/>
    <property type="molecule type" value="Genomic_DNA"/>
</dbReference>
<dbReference type="GO" id="GO:0016226">
    <property type="term" value="P:iron-sulfur cluster assembly"/>
    <property type="evidence" value="ECO:0007669"/>
    <property type="project" value="InterPro"/>
</dbReference>
<organism evidence="3 4">
    <name type="scientific">Micromonospora halophytica</name>
    <dbReference type="NCBI Taxonomy" id="47864"/>
    <lineage>
        <taxon>Bacteria</taxon>
        <taxon>Bacillati</taxon>
        <taxon>Actinomycetota</taxon>
        <taxon>Actinomycetes</taxon>
        <taxon>Micromonosporales</taxon>
        <taxon>Micromonosporaceae</taxon>
        <taxon>Micromonospora</taxon>
    </lineage>
</organism>
<gene>
    <name evidence="3" type="ORF">GA0070560_13423</name>
</gene>
<dbReference type="OrthoDB" id="9798220at2"/>
<evidence type="ECO:0000259" key="2">
    <source>
        <dbReference type="Pfam" id="PF01106"/>
    </source>
</evidence>
<reference evidence="4" key="1">
    <citation type="submission" date="2016-06" db="EMBL/GenBank/DDBJ databases">
        <authorList>
            <person name="Varghese N."/>
        </authorList>
    </citation>
    <scope>NUCLEOTIDE SEQUENCE [LARGE SCALE GENOMIC DNA]</scope>
    <source>
        <strain evidence="4">DSM 43171</strain>
    </source>
</reference>
<protein>
    <submittedName>
        <fullName evidence="3">Fe-S cluster biogenesis protein NfuA, 4Fe-4S-binding domain</fullName>
    </submittedName>
</protein>
<feature type="domain" description="NIF system FeS cluster assembly NifU C-terminal" evidence="2">
    <location>
        <begin position="109"/>
        <end position="173"/>
    </location>
</feature>
<dbReference type="InterPro" id="IPR001075">
    <property type="entry name" value="NIF_FeS_clus_asmbl_NifU_C"/>
</dbReference>
<evidence type="ECO:0000313" key="4">
    <source>
        <dbReference type="Proteomes" id="UP000199408"/>
    </source>
</evidence>
<evidence type="ECO:0000313" key="3">
    <source>
        <dbReference type="EMBL" id="SCG70377.1"/>
    </source>
</evidence>
<dbReference type="GO" id="GO:0051536">
    <property type="term" value="F:iron-sulfur cluster binding"/>
    <property type="evidence" value="ECO:0007669"/>
    <property type="project" value="InterPro"/>
</dbReference>
<dbReference type="Pfam" id="PF01106">
    <property type="entry name" value="NifU"/>
    <property type="match status" value="1"/>
</dbReference>
<dbReference type="SUPFAM" id="SSF117916">
    <property type="entry name" value="Fe-S cluster assembly (FSCA) domain-like"/>
    <property type="match status" value="1"/>
</dbReference>
<accession>A0A1C5JII0</accession>
<dbReference type="GO" id="GO:0005506">
    <property type="term" value="F:iron ion binding"/>
    <property type="evidence" value="ECO:0007669"/>
    <property type="project" value="InterPro"/>
</dbReference>
<evidence type="ECO:0000256" key="1">
    <source>
        <dbReference type="ARBA" id="ARBA00049958"/>
    </source>
</evidence>
<comment type="function">
    <text evidence="1">May be involved in the formation or repair of [Fe-S] clusters present in iron-sulfur proteins.</text>
</comment>
<dbReference type="RefSeq" id="WP_091302742.1">
    <property type="nucleotide sequence ID" value="NZ_FMDN01000034.1"/>
</dbReference>
<dbReference type="Gene3D" id="3.30.300.130">
    <property type="entry name" value="Fe-S cluster assembly (FSCA)"/>
    <property type="match status" value="1"/>
</dbReference>
<dbReference type="Proteomes" id="UP000199408">
    <property type="component" value="Unassembled WGS sequence"/>
</dbReference>
<dbReference type="InterPro" id="IPR034904">
    <property type="entry name" value="FSCA_dom_sf"/>
</dbReference>
<proteinExistence type="predicted"/>
<name>A0A1C5JII0_9ACTN</name>
<dbReference type="STRING" id="47864.GA0070560_13423"/>
<sequence>MSLVPLHPQADPARPERVRWVVAGGAVPATGPPATVPEPLAGLLVEGVLTAVAVEPGAVVTDLAPGRSWTDEGPRVRTALHAALSTTADWQFGSTAGTDQDAALRRSVERLLDGPVGDVARSHGGHIELVDVRDGQVRVRLTGACEGCPASRFTLRHRLEAELRRYHPRLGGVVAVTRVPSVLPHPG</sequence>
<keyword evidence="4" id="KW-1185">Reference proteome</keyword>
<dbReference type="AlphaFoldDB" id="A0A1C5JII0"/>